<dbReference type="Proteomes" id="UP000632138">
    <property type="component" value="Unassembled WGS sequence"/>
</dbReference>
<evidence type="ECO:0000256" key="1">
    <source>
        <dbReference type="SAM" id="MobiDB-lite"/>
    </source>
</evidence>
<keyword evidence="3" id="KW-1185">Reference proteome</keyword>
<proteinExistence type="predicted"/>
<reference evidence="2 3" key="1">
    <citation type="submission" date="2021-01" db="EMBL/GenBank/DDBJ databases">
        <title>Actinoplanes sp. nov. LDG1-06 isolated from lichen.</title>
        <authorList>
            <person name="Saeng-In P."/>
            <person name="Phongsopitanun W."/>
            <person name="Kanchanasin P."/>
            <person name="Yuki M."/>
            <person name="Kudo T."/>
            <person name="Ohkuma M."/>
            <person name="Tanasupawat S."/>
        </authorList>
    </citation>
    <scope>NUCLEOTIDE SEQUENCE [LARGE SCALE GENOMIC DNA]</scope>
    <source>
        <strain evidence="2 3">LDG1-06</strain>
    </source>
</reference>
<feature type="region of interest" description="Disordered" evidence="1">
    <location>
        <begin position="20"/>
        <end position="46"/>
    </location>
</feature>
<evidence type="ECO:0000313" key="3">
    <source>
        <dbReference type="Proteomes" id="UP000632138"/>
    </source>
</evidence>
<protein>
    <submittedName>
        <fullName evidence="2">Uncharacterized protein</fullName>
    </submittedName>
</protein>
<comment type="caution">
    <text evidence="2">The sequence shown here is derived from an EMBL/GenBank/DDBJ whole genome shotgun (WGS) entry which is preliminary data.</text>
</comment>
<name>A0ABS2A7M1_9ACTN</name>
<gene>
    <name evidence="2" type="ORF">JIG36_09755</name>
</gene>
<dbReference type="EMBL" id="JAENHP010000002">
    <property type="protein sequence ID" value="MBM2615839.1"/>
    <property type="molecule type" value="Genomic_DNA"/>
</dbReference>
<organism evidence="2 3">
    <name type="scientific">Paractinoplanes ovalisporus</name>
    <dbReference type="NCBI Taxonomy" id="2810368"/>
    <lineage>
        <taxon>Bacteria</taxon>
        <taxon>Bacillati</taxon>
        <taxon>Actinomycetota</taxon>
        <taxon>Actinomycetes</taxon>
        <taxon>Micromonosporales</taxon>
        <taxon>Micromonosporaceae</taxon>
        <taxon>Paractinoplanes</taxon>
    </lineage>
</organism>
<dbReference type="RefSeq" id="WP_203375688.1">
    <property type="nucleotide sequence ID" value="NZ_JAENHP010000002.1"/>
</dbReference>
<accession>A0ABS2A7M1</accession>
<evidence type="ECO:0000313" key="2">
    <source>
        <dbReference type="EMBL" id="MBM2615839.1"/>
    </source>
</evidence>
<sequence length="46" mass="4949">MDIVVEGLVKQFQADRDLDALAPDEAFEPSTSRAGSRRRSGPSATT</sequence>